<dbReference type="PANTHER" id="PTHR13939:SF0">
    <property type="entry name" value="NMN AMIDOHYDROLASE-LIKE PROTEIN YFAY"/>
    <property type="match status" value="1"/>
</dbReference>
<dbReference type="SMART" id="SM00852">
    <property type="entry name" value="MoCF_biosynth"/>
    <property type="match status" value="1"/>
</dbReference>
<dbReference type="CDD" id="cd00885">
    <property type="entry name" value="cinA"/>
    <property type="match status" value="1"/>
</dbReference>
<keyword evidence="4" id="KW-1185">Reference proteome</keyword>
<dbReference type="Pfam" id="PF02464">
    <property type="entry name" value="CinA"/>
    <property type="match status" value="1"/>
</dbReference>
<dbReference type="STRING" id="89784.SAMN04489725_104117"/>
<dbReference type="InterPro" id="IPR036653">
    <property type="entry name" value="CinA-like_C"/>
</dbReference>
<dbReference type="InterPro" id="IPR041424">
    <property type="entry name" value="CinA_KH"/>
</dbReference>
<dbReference type="InterPro" id="IPR050101">
    <property type="entry name" value="CinA"/>
</dbReference>
<dbReference type="SUPFAM" id="SSF142433">
    <property type="entry name" value="CinA-like"/>
    <property type="match status" value="1"/>
</dbReference>
<dbReference type="Pfam" id="PF00994">
    <property type="entry name" value="MoCF_biosynth"/>
    <property type="match status" value="1"/>
</dbReference>
<dbReference type="InterPro" id="IPR008136">
    <property type="entry name" value="CinA_C"/>
</dbReference>
<dbReference type="EMBL" id="FNOJ01000004">
    <property type="protein sequence ID" value="SDW32262.1"/>
    <property type="molecule type" value="Genomic_DNA"/>
</dbReference>
<evidence type="ECO:0000256" key="1">
    <source>
        <dbReference type="HAMAP-Rule" id="MF_00226"/>
    </source>
</evidence>
<name>A0A1H2SKZ3_9BACL</name>
<dbReference type="InterPro" id="IPR008135">
    <property type="entry name" value="Competence-induced_CinA"/>
</dbReference>
<reference evidence="4" key="1">
    <citation type="submission" date="2016-10" db="EMBL/GenBank/DDBJ databases">
        <authorList>
            <person name="Varghese N."/>
        </authorList>
    </citation>
    <scope>NUCLEOTIDE SEQUENCE [LARGE SCALE GENOMIC DNA]</scope>
    <source>
        <strain evidence="4">DSM 12489</strain>
    </source>
</reference>
<dbReference type="Pfam" id="PF18146">
    <property type="entry name" value="CinA_KH"/>
    <property type="match status" value="1"/>
</dbReference>
<dbReference type="InterPro" id="IPR001453">
    <property type="entry name" value="MoaB/Mog_dom"/>
</dbReference>
<dbReference type="AlphaFoldDB" id="A0A1H2SKZ3"/>
<comment type="similarity">
    <text evidence="1">Belongs to the CinA family.</text>
</comment>
<accession>A0A1H2SKZ3</accession>
<organism evidence="3 4">
    <name type="scientific">Alicyclobacillus hesperidum</name>
    <dbReference type="NCBI Taxonomy" id="89784"/>
    <lineage>
        <taxon>Bacteria</taxon>
        <taxon>Bacillati</taxon>
        <taxon>Bacillota</taxon>
        <taxon>Bacilli</taxon>
        <taxon>Bacillales</taxon>
        <taxon>Alicyclobacillaceae</taxon>
        <taxon>Alicyclobacillus</taxon>
    </lineage>
</organism>
<dbReference type="SUPFAM" id="SSF53218">
    <property type="entry name" value="Molybdenum cofactor biosynthesis proteins"/>
    <property type="match status" value="1"/>
</dbReference>
<dbReference type="Gene3D" id="3.40.980.10">
    <property type="entry name" value="MoaB/Mog-like domain"/>
    <property type="match status" value="1"/>
</dbReference>
<dbReference type="PANTHER" id="PTHR13939">
    <property type="entry name" value="NICOTINAMIDE-NUCLEOTIDE AMIDOHYDROLASE PNCC"/>
    <property type="match status" value="1"/>
</dbReference>
<dbReference type="Gene3D" id="3.90.950.20">
    <property type="entry name" value="CinA-like"/>
    <property type="match status" value="1"/>
</dbReference>
<dbReference type="PIRSF" id="PIRSF006728">
    <property type="entry name" value="CinA"/>
    <property type="match status" value="1"/>
</dbReference>
<proteinExistence type="inferred from homology"/>
<feature type="domain" description="MoaB/Mog" evidence="2">
    <location>
        <begin position="11"/>
        <end position="178"/>
    </location>
</feature>
<dbReference type="NCBIfam" id="TIGR00200">
    <property type="entry name" value="cinA_nterm"/>
    <property type="match status" value="1"/>
</dbReference>
<evidence type="ECO:0000313" key="3">
    <source>
        <dbReference type="EMBL" id="SDW32262.1"/>
    </source>
</evidence>
<dbReference type="HAMAP" id="MF_00226_B">
    <property type="entry name" value="CinA_B"/>
    <property type="match status" value="1"/>
</dbReference>
<evidence type="ECO:0000313" key="4">
    <source>
        <dbReference type="Proteomes" id="UP000182589"/>
    </source>
</evidence>
<gene>
    <name evidence="1" type="primary">cinA</name>
    <name evidence="3" type="ORF">SAMN04489725_104117</name>
</gene>
<dbReference type="InterPro" id="IPR036425">
    <property type="entry name" value="MoaB/Mog-like_dom_sf"/>
</dbReference>
<dbReference type="Gene3D" id="3.30.70.2860">
    <property type="match status" value="1"/>
</dbReference>
<dbReference type="Proteomes" id="UP000182589">
    <property type="component" value="Unassembled WGS sequence"/>
</dbReference>
<sequence>MVDMSNDCRAELLAVGTEILLGQIHNAHAQFISQELAKHGLYVYHHGAVGDNEARIVNAFATAAQRSNVVIATGGLGPTGDDLTKEALARFLERKLVMSEEALADIVQYFARRQRPMPEQNRKQALCIEGGQWLPNPNGTAPGQYIFDRGVHFFLLPGPPLEMRPMLRDHVIPRLVERFGGERKLVSRMLHFCGIGESDVDAQIADLTSGDNPTVAPYAGEGEMLLRITATADTEEAARKLIEPVEAEIRSRFQPFIYGEDDDSLPSVVIGRLRKQGRTLAVAESCTGGMLAELLTDIPGSSEAFVGGVVAYANQVKERLLGVDANTLAQDGAVSEATAKEMAEGVRRALGADFGVGITGIAGPGGGTEAKPVGLVYVAVADNRETRVYRLQLRGSRAQIRLRSCKQACWRLLQLIDDHM</sequence>
<protein>
    <recommendedName>
        <fullName evidence="1">Putative competence-damage inducible protein</fullName>
    </recommendedName>
</protein>
<evidence type="ECO:0000259" key="2">
    <source>
        <dbReference type="SMART" id="SM00852"/>
    </source>
</evidence>
<dbReference type="NCBIfam" id="TIGR00199">
    <property type="entry name" value="PncC_domain"/>
    <property type="match status" value="1"/>
</dbReference>
<dbReference type="NCBIfam" id="NF001813">
    <property type="entry name" value="PRK00549.1"/>
    <property type="match status" value="1"/>
</dbReference>